<dbReference type="InterPro" id="IPR011032">
    <property type="entry name" value="GroES-like_sf"/>
</dbReference>
<dbReference type="PANTHER" id="PTHR43401:SF2">
    <property type="entry name" value="L-THREONINE 3-DEHYDROGENASE"/>
    <property type="match status" value="1"/>
</dbReference>
<dbReference type="Pfam" id="PF08240">
    <property type="entry name" value="ADH_N"/>
    <property type="match status" value="1"/>
</dbReference>
<dbReference type="SMART" id="SM00829">
    <property type="entry name" value="PKS_ER"/>
    <property type="match status" value="1"/>
</dbReference>
<feature type="domain" description="Enoyl reductase (ER)" evidence="4">
    <location>
        <begin position="10"/>
        <end position="338"/>
    </location>
</feature>
<dbReference type="SUPFAM" id="SSF51735">
    <property type="entry name" value="NAD(P)-binding Rossmann-fold domains"/>
    <property type="match status" value="1"/>
</dbReference>
<evidence type="ECO:0000313" key="5">
    <source>
        <dbReference type="EMBL" id="MBC8576796.1"/>
    </source>
</evidence>
<evidence type="ECO:0000313" key="6">
    <source>
        <dbReference type="Proteomes" id="UP000658131"/>
    </source>
</evidence>
<keyword evidence="6" id="KW-1185">Reference proteome</keyword>
<keyword evidence="2" id="KW-0862">Zinc</keyword>
<protein>
    <submittedName>
        <fullName evidence="5">Alcohol dehydrogenase catalytic domain-containing protein</fullName>
    </submittedName>
</protein>
<dbReference type="InterPro" id="IPR013154">
    <property type="entry name" value="ADH-like_N"/>
</dbReference>
<evidence type="ECO:0000256" key="1">
    <source>
        <dbReference type="ARBA" id="ARBA00022723"/>
    </source>
</evidence>
<dbReference type="InterPro" id="IPR013149">
    <property type="entry name" value="ADH-like_C"/>
</dbReference>
<organism evidence="5 6">
    <name type="scientific">Yanshouia hominis</name>
    <dbReference type="NCBI Taxonomy" id="2763673"/>
    <lineage>
        <taxon>Bacteria</taxon>
        <taxon>Bacillati</taxon>
        <taxon>Bacillota</taxon>
        <taxon>Clostridia</taxon>
        <taxon>Eubacteriales</taxon>
        <taxon>Oscillospiraceae</taxon>
        <taxon>Yanshouia</taxon>
    </lineage>
</organism>
<dbReference type="EMBL" id="JACRTB010000015">
    <property type="protein sequence ID" value="MBC8576796.1"/>
    <property type="molecule type" value="Genomic_DNA"/>
</dbReference>
<gene>
    <name evidence="5" type="ORF">H8717_10335</name>
</gene>
<name>A0ABR7NK68_9FIRM</name>
<dbReference type="Gene3D" id="3.40.50.720">
    <property type="entry name" value="NAD(P)-binding Rossmann-like Domain"/>
    <property type="match status" value="1"/>
</dbReference>
<dbReference type="Gene3D" id="3.90.180.10">
    <property type="entry name" value="Medium-chain alcohol dehydrogenases, catalytic domain"/>
    <property type="match status" value="1"/>
</dbReference>
<keyword evidence="1" id="KW-0479">Metal-binding</keyword>
<sequence length="340" mass="37350">MRILSIYEPGELVLEDLPRPPLTRKSAVVKMELCGICGSDVTAYCGTNPTMKYPIQGLGHEGIGTIVEIGDNDEDLEVGDRVALEPYVPCGRCHMCTEGRYNNCADLRVCGVHKNGMMAEYFSHPTHLLHRIPSSLDSLRAALAEPLTIGLHSATRARVKRGEHVVIFGAGTIGLMASFACRSYGAVPILVDLVQERLDFAKHELGTPHVFNSAGKEDLTEYLREVTNGKLPEAMIECTGAAPILAEMHNYVCHGARIALVGWPHGPVSVNQVRIMQKELDICPSRNSCHKFPEALKLLAERELPIERLLTKTVGLDQVEETIRDMAAHPGDYLKVVVKI</sequence>
<dbReference type="InterPro" id="IPR050129">
    <property type="entry name" value="Zn_alcohol_dh"/>
</dbReference>
<dbReference type="SUPFAM" id="SSF50129">
    <property type="entry name" value="GroES-like"/>
    <property type="match status" value="1"/>
</dbReference>
<dbReference type="InterPro" id="IPR036291">
    <property type="entry name" value="NAD(P)-bd_dom_sf"/>
</dbReference>
<evidence type="ECO:0000259" key="4">
    <source>
        <dbReference type="SMART" id="SM00829"/>
    </source>
</evidence>
<keyword evidence="3" id="KW-0560">Oxidoreductase</keyword>
<dbReference type="InterPro" id="IPR020843">
    <property type="entry name" value="ER"/>
</dbReference>
<evidence type="ECO:0000256" key="2">
    <source>
        <dbReference type="ARBA" id="ARBA00022833"/>
    </source>
</evidence>
<dbReference type="RefSeq" id="WP_262400299.1">
    <property type="nucleotide sequence ID" value="NZ_JACRTB010000015.1"/>
</dbReference>
<dbReference type="PANTHER" id="PTHR43401">
    <property type="entry name" value="L-THREONINE 3-DEHYDROGENASE"/>
    <property type="match status" value="1"/>
</dbReference>
<accession>A0ABR7NK68</accession>
<reference evidence="5 6" key="1">
    <citation type="submission" date="2020-08" db="EMBL/GenBank/DDBJ databases">
        <title>Genome public.</title>
        <authorList>
            <person name="Liu C."/>
            <person name="Sun Q."/>
        </authorList>
    </citation>
    <scope>NUCLEOTIDE SEQUENCE [LARGE SCALE GENOMIC DNA]</scope>
    <source>
        <strain evidence="5 6">BX1</strain>
    </source>
</reference>
<dbReference type="Proteomes" id="UP000658131">
    <property type="component" value="Unassembled WGS sequence"/>
</dbReference>
<proteinExistence type="predicted"/>
<evidence type="ECO:0000256" key="3">
    <source>
        <dbReference type="ARBA" id="ARBA00023002"/>
    </source>
</evidence>
<comment type="caution">
    <text evidence="5">The sequence shown here is derived from an EMBL/GenBank/DDBJ whole genome shotgun (WGS) entry which is preliminary data.</text>
</comment>
<dbReference type="Pfam" id="PF00107">
    <property type="entry name" value="ADH_zinc_N"/>
    <property type="match status" value="1"/>
</dbReference>